<dbReference type="InterPro" id="IPR017907">
    <property type="entry name" value="Znf_RING_CS"/>
</dbReference>
<evidence type="ECO:0000256" key="4">
    <source>
        <dbReference type="SAM" id="MobiDB-lite"/>
    </source>
</evidence>
<dbReference type="AlphaFoldDB" id="G0NV33"/>
<feature type="region of interest" description="Disordered" evidence="4">
    <location>
        <begin position="141"/>
        <end position="174"/>
    </location>
</feature>
<evidence type="ECO:0008006" key="7">
    <source>
        <dbReference type="Google" id="ProtNLM"/>
    </source>
</evidence>
<evidence type="ECO:0000256" key="2">
    <source>
        <dbReference type="ARBA" id="ARBA00022771"/>
    </source>
</evidence>
<dbReference type="InParanoid" id="G0NV33"/>
<organism evidence="6">
    <name type="scientific">Caenorhabditis brenneri</name>
    <name type="common">Nematode worm</name>
    <dbReference type="NCBI Taxonomy" id="135651"/>
    <lineage>
        <taxon>Eukaryota</taxon>
        <taxon>Metazoa</taxon>
        <taxon>Ecdysozoa</taxon>
        <taxon>Nematoda</taxon>
        <taxon>Chromadorea</taxon>
        <taxon>Rhabditida</taxon>
        <taxon>Rhabditina</taxon>
        <taxon>Rhabditomorpha</taxon>
        <taxon>Rhabditoidea</taxon>
        <taxon>Rhabditidae</taxon>
        <taxon>Peloderinae</taxon>
        <taxon>Caenorhabditis</taxon>
    </lineage>
</organism>
<evidence type="ECO:0000313" key="6">
    <source>
        <dbReference type="Proteomes" id="UP000008068"/>
    </source>
</evidence>
<protein>
    <recommendedName>
        <fullName evidence="7">RING-type domain-containing protein</fullName>
    </recommendedName>
</protein>
<dbReference type="Proteomes" id="UP000008068">
    <property type="component" value="Unassembled WGS sequence"/>
</dbReference>
<evidence type="ECO:0000313" key="5">
    <source>
        <dbReference type="EMBL" id="EGT38044.1"/>
    </source>
</evidence>
<keyword evidence="3" id="KW-0862">Zinc</keyword>
<keyword evidence="2" id="KW-0863">Zinc-finger</keyword>
<feature type="compositionally biased region" description="Acidic residues" evidence="4">
    <location>
        <begin position="142"/>
        <end position="173"/>
    </location>
</feature>
<keyword evidence="6" id="KW-1185">Reference proteome</keyword>
<name>G0NV33_CAEBE</name>
<dbReference type="GO" id="GO:0008270">
    <property type="term" value="F:zinc ion binding"/>
    <property type="evidence" value="ECO:0007669"/>
    <property type="project" value="UniProtKB-KW"/>
</dbReference>
<gene>
    <name evidence="5" type="ORF">CAEBREN_22550</name>
</gene>
<reference evidence="6" key="1">
    <citation type="submission" date="2011-07" db="EMBL/GenBank/DDBJ databases">
        <authorList>
            <consortium name="Caenorhabditis brenneri Sequencing and Analysis Consortium"/>
            <person name="Wilson R.K."/>
        </authorList>
    </citation>
    <scope>NUCLEOTIDE SEQUENCE [LARGE SCALE GENOMIC DNA]</scope>
    <source>
        <strain evidence="6">PB2801</strain>
    </source>
</reference>
<dbReference type="EMBL" id="GL379953">
    <property type="protein sequence ID" value="EGT38044.1"/>
    <property type="molecule type" value="Genomic_DNA"/>
</dbReference>
<dbReference type="HOGENOM" id="CLU_1469478_0_0_1"/>
<evidence type="ECO:0000256" key="1">
    <source>
        <dbReference type="ARBA" id="ARBA00022723"/>
    </source>
</evidence>
<evidence type="ECO:0000256" key="3">
    <source>
        <dbReference type="ARBA" id="ARBA00022833"/>
    </source>
</evidence>
<dbReference type="PROSITE" id="PS00518">
    <property type="entry name" value="ZF_RING_1"/>
    <property type="match status" value="1"/>
</dbReference>
<accession>G0NV33</accession>
<proteinExistence type="predicted"/>
<keyword evidence="1" id="KW-0479">Metal-binding</keyword>
<sequence>MPAEKRPHNQPLQEPNLNELFKKELNDALKQVPAIKRNDEEMQSLPKLERNDLDDIGWPGALFQWRHYLKYWDKTELPNPKRHDPGLRVLAIQRSCGHTVCATCMMQFKAQEFPFHWACHQCRTLSDRVLTNWSLMQLIRENDDEDRGEDDENIEQNDEDSEEDNEDSDEDDYLNVLRVQMDPF</sequence>